<evidence type="ECO:0000256" key="1">
    <source>
        <dbReference type="ARBA" id="ARBA00009437"/>
    </source>
</evidence>
<dbReference type="OrthoDB" id="9803735at2"/>
<dbReference type="eggNOG" id="COG0583">
    <property type="taxonomic scope" value="Bacteria"/>
</dbReference>
<keyword evidence="3" id="KW-0238">DNA-binding</keyword>
<dbReference type="STRING" id="44251.PDUR_05605"/>
<keyword evidence="2" id="KW-0805">Transcription regulation</keyword>
<dbReference type="Gene3D" id="3.40.190.290">
    <property type="match status" value="1"/>
</dbReference>
<dbReference type="KEGG" id="pdu:PDUR_05605"/>
<dbReference type="Proteomes" id="UP000029409">
    <property type="component" value="Chromosome"/>
</dbReference>
<evidence type="ECO:0000256" key="2">
    <source>
        <dbReference type="ARBA" id="ARBA00023015"/>
    </source>
</evidence>
<dbReference type="FunFam" id="1.10.10.10:FF:000001">
    <property type="entry name" value="LysR family transcriptional regulator"/>
    <property type="match status" value="1"/>
</dbReference>
<accession>A0A089HHR9</accession>
<dbReference type="SUPFAM" id="SSF53850">
    <property type="entry name" value="Periplasmic binding protein-like II"/>
    <property type="match status" value="1"/>
</dbReference>
<evidence type="ECO:0000256" key="3">
    <source>
        <dbReference type="ARBA" id="ARBA00023125"/>
    </source>
</evidence>
<organism evidence="6 7">
    <name type="scientific">Paenibacillus durus</name>
    <name type="common">Paenibacillus azotofixans</name>
    <dbReference type="NCBI Taxonomy" id="44251"/>
    <lineage>
        <taxon>Bacteria</taxon>
        <taxon>Bacillati</taxon>
        <taxon>Bacillota</taxon>
        <taxon>Bacilli</taxon>
        <taxon>Bacillales</taxon>
        <taxon>Paenibacillaceae</taxon>
        <taxon>Paenibacillus</taxon>
    </lineage>
</organism>
<proteinExistence type="inferred from homology"/>
<dbReference type="GO" id="GO:0032993">
    <property type="term" value="C:protein-DNA complex"/>
    <property type="evidence" value="ECO:0007669"/>
    <property type="project" value="TreeGrafter"/>
</dbReference>
<dbReference type="AlphaFoldDB" id="A0A089HHR9"/>
<evidence type="ECO:0000313" key="6">
    <source>
        <dbReference type="EMBL" id="AIQ11486.1"/>
    </source>
</evidence>
<keyword evidence="4" id="KW-0804">Transcription</keyword>
<gene>
    <name evidence="6" type="ORF">PDUR_05605</name>
</gene>
<name>A0A089HHR9_PAEDU</name>
<dbReference type="PANTHER" id="PTHR30346:SF28">
    <property type="entry name" value="HTH-TYPE TRANSCRIPTIONAL REGULATOR CYNR"/>
    <property type="match status" value="1"/>
</dbReference>
<evidence type="ECO:0000313" key="7">
    <source>
        <dbReference type="Proteomes" id="UP000029409"/>
    </source>
</evidence>
<dbReference type="CDD" id="cd08434">
    <property type="entry name" value="PBP2_GltC_like"/>
    <property type="match status" value="1"/>
</dbReference>
<evidence type="ECO:0000256" key="4">
    <source>
        <dbReference type="ARBA" id="ARBA00023163"/>
    </source>
</evidence>
<dbReference type="InterPro" id="IPR036390">
    <property type="entry name" value="WH_DNA-bd_sf"/>
</dbReference>
<dbReference type="GO" id="GO:0003700">
    <property type="term" value="F:DNA-binding transcription factor activity"/>
    <property type="evidence" value="ECO:0007669"/>
    <property type="project" value="InterPro"/>
</dbReference>
<comment type="similarity">
    <text evidence="1">Belongs to the LysR transcriptional regulatory family.</text>
</comment>
<dbReference type="RefSeq" id="WP_042205398.1">
    <property type="nucleotide sequence ID" value="NZ_CP009288.1"/>
</dbReference>
<dbReference type="Pfam" id="PF00126">
    <property type="entry name" value="HTH_1"/>
    <property type="match status" value="1"/>
</dbReference>
<reference evidence="6 7" key="1">
    <citation type="submission" date="2014-08" db="EMBL/GenBank/DDBJ databases">
        <title>Comparative genomics of the Paenibacillus odorifer group.</title>
        <authorList>
            <person name="den Bakker H.C."/>
            <person name="Tsai Y.-C."/>
            <person name="Martin N."/>
            <person name="Korlach J."/>
            <person name="Wiedmann M."/>
        </authorList>
    </citation>
    <scope>NUCLEOTIDE SEQUENCE [LARGE SCALE GENOMIC DNA]</scope>
    <source>
        <strain evidence="6 7">DSM 1735</strain>
    </source>
</reference>
<feature type="domain" description="HTH lysR-type" evidence="5">
    <location>
        <begin position="1"/>
        <end position="58"/>
    </location>
</feature>
<dbReference type="Pfam" id="PF03466">
    <property type="entry name" value="LysR_substrate"/>
    <property type="match status" value="1"/>
</dbReference>
<dbReference type="PRINTS" id="PR00039">
    <property type="entry name" value="HTHLYSR"/>
</dbReference>
<keyword evidence="7" id="KW-1185">Reference proteome</keyword>
<dbReference type="SUPFAM" id="SSF46785">
    <property type="entry name" value="Winged helix' DNA-binding domain"/>
    <property type="match status" value="1"/>
</dbReference>
<dbReference type="EMBL" id="CP009288">
    <property type="protein sequence ID" value="AIQ11486.1"/>
    <property type="molecule type" value="Genomic_DNA"/>
</dbReference>
<dbReference type="Gene3D" id="1.10.10.10">
    <property type="entry name" value="Winged helix-like DNA-binding domain superfamily/Winged helix DNA-binding domain"/>
    <property type="match status" value="1"/>
</dbReference>
<dbReference type="InterPro" id="IPR005119">
    <property type="entry name" value="LysR_subst-bd"/>
</dbReference>
<dbReference type="GO" id="GO:0003677">
    <property type="term" value="F:DNA binding"/>
    <property type="evidence" value="ECO:0007669"/>
    <property type="project" value="UniProtKB-KW"/>
</dbReference>
<dbReference type="InterPro" id="IPR000847">
    <property type="entry name" value="LysR_HTH_N"/>
</dbReference>
<evidence type="ECO:0000259" key="5">
    <source>
        <dbReference type="PROSITE" id="PS50931"/>
    </source>
</evidence>
<sequence>MNLRHLQYFRVIAETEHITQAAIKLSITQPSLSHAISELEKELGTYLFEKQGRNIRLTKYGKLFLSYVNRALDELEKGEKKVRELTSPSSGVIDLAFIYTLGAHFVPALVQSFSLLDDHKKMSFTFHQGNTKNIIQGLKDDHYDIAFCSYMEHEPEIEFIPMAEQELVVITPKNHPLSELGSIDLKETASYPMVYFNPKSGLRPIIDSLFAKVGARPNIVCEIEEDTAMAGLVSVGYGIAVMPRISALSHFDVDVLNISNPSYERFIYVASVRNRYLSPAATEFRNFAINYGKKFFLKTHKHV</sequence>
<dbReference type="InterPro" id="IPR036388">
    <property type="entry name" value="WH-like_DNA-bd_sf"/>
</dbReference>
<protein>
    <submittedName>
        <fullName evidence="6">LysR family transcriptional regulator</fullName>
    </submittedName>
</protein>
<dbReference type="PANTHER" id="PTHR30346">
    <property type="entry name" value="TRANSCRIPTIONAL DUAL REGULATOR HCAR-RELATED"/>
    <property type="match status" value="1"/>
</dbReference>
<dbReference type="PROSITE" id="PS50931">
    <property type="entry name" value="HTH_LYSR"/>
    <property type="match status" value="1"/>
</dbReference>